<keyword evidence="3" id="KW-1185">Reference proteome</keyword>
<dbReference type="Pfam" id="PF14529">
    <property type="entry name" value="Exo_endo_phos_2"/>
    <property type="match status" value="1"/>
</dbReference>
<feature type="domain" description="Reverse transcriptase" evidence="1">
    <location>
        <begin position="316"/>
        <end position="553"/>
    </location>
</feature>
<gene>
    <name evidence="2" type="ORF">GEV33_014294</name>
</gene>
<organism evidence="2 3">
    <name type="scientific">Tenebrio molitor</name>
    <name type="common">Yellow mealworm beetle</name>
    <dbReference type="NCBI Taxonomy" id="7067"/>
    <lineage>
        <taxon>Eukaryota</taxon>
        <taxon>Metazoa</taxon>
        <taxon>Ecdysozoa</taxon>
        <taxon>Arthropoda</taxon>
        <taxon>Hexapoda</taxon>
        <taxon>Insecta</taxon>
        <taxon>Pterygota</taxon>
        <taxon>Neoptera</taxon>
        <taxon>Endopterygota</taxon>
        <taxon>Coleoptera</taxon>
        <taxon>Polyphaga</taxon>
        <taxon>Cucujiformia</taxon>
        <taxon>Tenebrionidae</taxon>
        <taxon>Tenebrio</taxon>
    </lineage>
</organism>
<dbReference type="CDD" id="cd01650">
    <property type="entry name" value="RT_nLTR_like"/>
    <property type="match status" value="1"/>
</dbReference>
<dbReference type="EMBL" id="JABDTM020028715">
    <property type="protein sequence ID" value="KAH0808497.1"/>
    <property type="molecule type" value="Genomic_DNA"/>
</dbReference>
<dbReference type="Proteomes" id="UP000719412">
    <property type="component" value="Unassembled WGS sequence"/>
</dbReference>
<evidence type="ECO:0000313" key="2">
    <source>
        <dbReference type="EMBL" id="KAH0808497.1"/>
    </source>
</evidence>
<evidence type="ECO:0000313" key="3">
    <source>
        <dbReference type="Proteomes" id="UP000719412"/>
    </source>
</evidence>
<dbReference type="Pfam" id="PF00078">
    <property type="entry name" value="RVT_1"/>
    <property type="match status" value="1"/>
</dbReference>
<dbReference type="InterPro" id="IPR000477">
    <property type="entry name" value="RT_dom"/>
</dbReference>
<dbReference type="PRINTS" id="PR01345">
    <property type="entry name" value="CERVTRCPTASE"/>
</dbReference>
<name>A0A8J6H600_TENMO</name>
<sequence length="743" mass="84029">MPDVRWPINGDRLHTPSSQLLVDLLTDSHLHQLVTQPTRYRSNQQPSVLDLVITSDDSSIANLEYLNPIGKSDHVTLMADLQLCHNPPARTVLFQRTIIDFEALNKRLTQIDWKSLLSDVSVSRNWDHFKTALSDAVSQSASTSLLKKSSSKPWINGRILSLIRKKRSLRRAFKRSGSEPDYEAHRAFSNNLSSVIWEARLGYEKCIADDKDPKRLYKHIRTKVSGPVKTIHVKDASGLVVDNNNGVADVFAETFSKIFITEPPLAASNLSGNCNLNCITDINFSRDTVLEKLKKLKISKSSGPDFITANVLKNCAEPLSTPASDLMQQSFKSGCDKFDASNYRPISLTSLVVKVMESVMHDQVIKFLSDHHLIPSEQHGSLDSERPFDVVYLDFSKAFDRVPKCRLLLKLSYLGIRGHLLRWIDSFLSDRTFRVRIGGALSRSVDVLSGVPQGSVLGPLLFIAYTADIKDILTSPFAMYADDIKLYNSCDNIQRLTQDLHAIYKWSLDWLLPLNVDKCTVLHVGRRNPGHAYSLRNMRLGSTDSCVDLGVLITNDLSWTDHVLRVTKKANSMLFLLSRTFAKASPAVFSQLYKTYVRPLLEFANSAWTPTLQRDILRLEAVQRRATRIPFGRNRPPYPERLALMNLCSLSERRKRGDLIIIYQALRSAHSPIKHLFPLDTSKRTRGHAFKLLKDKFRTSVRQKFITNRVFDDWNGLPEEIVLAGSTIAFKSSYDAYKLGNSN</sequence>
<dbReference type="InterPro" id="IPR005135">
    <property type="entry name" value="Endo/exonuclease/phosphatase"/>
</dbReference>
<dbReference type="PROSITE" id="PS50878">
    <property type="entry name" value="RT_POL"/>
    <property type="match status" value="1"/>
</dbReference>
<dbReference type="InterPro" id="IPR036691">
    <property type="entry name" value="Endo/exonu/phosph_ase_sf"/>
</dbReference>
<accession>A0A8J6H600</accession>
<comment type="caution">
    <text evidence="2">The sequence shown here is derived from an EMBL/GenBank/DDBJ whole genome shotgun (WGS) entry which is preliminary data.</text>
</comment>
<dbReference type="PANTHER" id="PTHR33332">
    <property type="entry name" value="REVERSE TRANSCRIPTASE DOMAIN-CONTAINING PROTEIN"/>
    <property type="match status" value="1"/>
</dbReference>
<reference evidence="2" key="1">
    <citation type="journal article" date="2020" name="J Insects Food Feed">
        <title>The yellow mealworm (Tenebrio molitor) genome: a resource for the emerging insects as food and feed industry.</title>
        <authorList>
            <person name="Eriksson T."/>
            <person name="Andere A."/>
            <person name="Kelstrup H."/>
            <person name="Emery V."/>
            <person name="Picard C."/>
        </authorList>
    </citation>
    <scope>NUCLEOTIDE SEQUENCE</scope>
    <source>
        <strain evidence="2">Stoneville</strain>
        <tissue evidence="2">Whole head</tissue>
    </source>
</reference>
<dbReference type="InterPro" id="IPR043502">
    <property type="entry name" value="DNA/RNA_pol_sf"/>
</dbReference>
<proteinExistence type="predicted"/>
<protein>
    <recommendedName>
        <fullName evidence="1">Reverse transcriptase domain-containing protein</fullName>
    </recommendedName>
</protein>
<dbReference type="Gene3D" id="3.60.10.10">
    <property type="entry name" value="Endonuclease/exonuclease/phosphatase"/>
    <property type="match status" value="1"/>
</dbReference>
<dbReference type="AlphaFoldDB" id="A0A8J6H600"/>
<evidence type="ECO:0000259" key="1">
    <source>
        <dbReference type="PROSITE" id="PS50878"/>
    </source>
</evidence>
<reference evidence="2" key="2">
    <citation type="submission" date="2021-08" db="EMBL/GenBank/DDBJ databases">
        <authorList>
            <person name="Eriksson T."/>
        </authorList>
    </citation>
    <scope>NUCLEOTIDE SEQUENCE</scope>
    <source>
        <strain evidence="2">Stoneville</strain>
        <tissue evidence="2">Whole head</tissue>
    </source>
</reference>
<dbReference type="SUPFAM" id="SSF56672">
    <property type="entry name" value="DNA/RNA polymerases"/>
    <property type="match status" value="1"/>
</dbReference>
<dbReference type="GO" id="GO:0071897">
    <property type="term" value="P:DNA biosynthetic process"/>
    <property type="evidence" value="ECO:0007669"/>
    <property type="project" value="UniProtKB-ARBA"/>
</dbReference>
<dbReference type="GO" id="GO:0003824">
    <property type="term" value="F:catalytic activity"/>
    <property type="evidence" value="ECO:0007669"/>
    <property type="project" value="InterPro"/>
</dbReference>